<accession>A0A433D8H0</accession>
<dbReference type="Pfam" id="PF00790">
    <property type="entry name" value="VHS"/>
    <property type="match status" value="1"/>
</dbReference>
<dbReference type="GO" id="GO:0007034">
    <property type="term" value="P:vacuolar transport"/>
    <property type="evidence" value="ECO:0007669"/>
    <property type="project" value="UniProtKB-ARBA"/>
</dbReference>
<dbReference type="GO" id="GO:0030479">
    <property type="term" value="C:actin cortical patch"/>
    <property type="evidence" value="ECO:0007669"/>
    <property type="project" value="TreeGrafter"/>
</dbReference>
<dbReference type="AlphaFoldDB" id="A0A433D8H0"/>
<name>A0A433D8H0_9FUNG</name>
<evidence type="ECO:0000256" key="2">
    <source>
        <dbReference type="ARBA" id="ARBA00022927"/>
    </source>
</evidence>
<dbReference type="SUPFAM" id="SSF48464">
    <property type="entry name" value="ENTH/VHS domain"/>
    <property type="match status" value="1"/>
</dbReference>
<dbReference type="GO" id="GO:0015031">
    <property type="term" value="P:protein transport"/>
    <property type="evidence" value="ECO:0007669"/>
    <property type="project" value="UniProtKB-KW"/>
</dbReference>
<dbReference type="OrthoDB" id="10255964at2759"/>
<keyword evidence="1" id="KW-0813">Transport</keyword>
<reference evidence="6 7" key="1">
    <citation type="journal article" date="2018" name="New Phytol.">
        <title>Phylogenomics of Endogonaceae and evolution of mycorrhizas within Mucoromycota.</title>
        <authorList>
            <person name="Chang Y."/>
            <person name="Desiro A."/>
            <person name="Na H."/>
            <person name="Sandor L."/>
            <person name="Lipzen A."/>
            <person name="Clum A."/>
            <person name="Barry K."/>
            <person name="Grigoriev I.V."/>
            <person name="Martin F.M."/>
            <person name="Stajich J.E."/>
            <person name="Smith M.E."/>
            <person name="Bonito G."/>
            <person name="Spatafora J.W."/>
        </authorList>
    </citation>
    <scope>NUCLEOTIDE SEQUENCE [LARGE SCALE GENOMIC DNA]</scope>
    <source>
        <strain evidence="6 7">GMNB39</strain>
    </source>
</reference>
<feature type="compositionally biased region" description="Polar residues" evidence="3">
    <location>
        <begin position="328"/>
        <end position="344"/>
    </location>
</feature>
<evidence type="ECO:0000256" key="3">
    <source>
        <dbReference type="SAM" id="MobiDB-lite"/>
    </source>
</evidence>
<dbReference type="PANTHER" id="PTHR47789:SF1">
    <property type="entry name" value="LAS SEVENTEEN-BINDING PROTEIN 5"/>
    <property type="match status" value="1"/>
</dbReference>
<dbReference type="GO" id="GO:0043130">
    <property type="term" value="F:ubiquitin binding"/>
    <property type="evidence" value="ECO:0007669"/>
    <property type="project" value="InterPro"/>
</dbReference>
<evidence type="ECO:0000259" key="5">
    <source>
        <dbReference type="PROSITE" id="PS50909"/>
    </source>
</evidence>
<dbReference type="InterPro" id="IPR038425">
    <property type="entry name" value="GAT_sf"/>
</dbReference>
<dbReference type="GO" id="GO:0051666">
    <property type="term" value="P:actin cortical patch localization"/>
    <property type="evidence" value="ECO:0007669"/>
    <property type="project" value="TreeGrafter"/>
</dbReference>
<dbReference type="InterPro" id="IPR008942">
    <property type="entry name" value="ENTH_VHS"/>
</dbReference>
<dbReference type="SMART" id="SM00288">
    <property type="entry name" value="VHS"/>
    <property type="match status" value="1"/>
</dbReference>
<dbReference type="Gene3D" id="1.20.58.160">
    <property type="match status" value="1"/>
</dbReference>
<dbReference type="Gene3D" id="1.25.40.90">
    <property type="match status" value="1"/>
</dbReference>
<feature type="domain" description="GAT" evidence="5">
    <location>
        <begin position="204"/>
        <end position="292"/>
    </location>
</feature>
<evidence type="ECO:0008006" key="8">
    <source>
        <dbReference type="Google" id="ProtNLM"/>
    </source>
</evidence>
<dbReference type="Proteomes" id="UP000268093">
    <property type="component" value="Unassembled WGS sequence"/>
</dbReference>
<dbReference type="PROSITE" id="PS50909">
    <property type="entry name" value="GAT"/>
    <property type="match status" value="1"/>
</dbReference>
<dbReference type="CDD" id="cd16980">
    <property type="entry name" value="VHS_Lsb5"/>
    <property type="match status" value="1"/>
</dbReference>
<dbReference type="Pfam" id="PF03127">
    <property type="entry name" value="GAT"/>
    <property type="match status" value="1"/>
</dbReference>
<sequence length="368" mass="40113">MGIFSQKVPATSITANIERATAPDQQGLDWELLIQICNVVNTTELGAKEARKLLQKKLVQGETNTKILALSMLEALFENCGPKFHAQLVAKSFIEALNTIAFSPNTDPKVHGKLIAVLQAWTTQFQSNRDLMAIPQLYASIMEQGSSWTLTGAGANSARTNSIRRSTSGGSGGNGQHPGQRGREYAVYPPDGFQPIPQELSMEEAHMRLTSDIEVAKNNAQILSQTLSFTDPEKEDISKNELIQEFYGKSKLIQQTIQRYLEDATDPDLLATLLETNQELLNVFKTYDDMLEHKALAHATKVSEKVNYRGTGGPPLNTQSALIDFDEPSTSGEGSSKQPVNGNGSLPVPLVSSQGGSTKLPEDDNLLL</sequence>
<keyword evidence="7" id="KW-1185">Reference proteome</keyword>
<dbReference type="PROSITE" id="PS50179">
    <property type="entry name" value="VHS"/>
    <property type="match status" value="1"/>
</dbReference>
<proteinExistence type="predicted"/>
<dbReference type="InterPro" id="IPR002014">
    <property type="entry name" value="VHS_dom"/>
</dbReference>
<evidence type="ECO:0000256" key="1">
    <source>
        <dbReference type="ARBA" id="ARBA00022448"/>
    </source>
</evidence>
<dbReference type="EMBL" id="RBNI01004888">
    <property type="protein sequence ID" value="RUP47166.1"/>
    <property type="molecule type" value="Genomic_DNA"/>
</dbReference>
<dbReference type="PANTHER" id="PTHR47789">
    <property type="entry name" value="LAS SEVENTEEN-BINDING PROTEIN 5"/>
    <property type="match status" value="1"/>
</dbReference>
<dbReference type="CDD" id="cd21383">
    <property type="entry name" value="GAT_GGA_Tom1-like"/>
    <property type="match status" value="1"/>
</dbReference>
<comment type="caution">
    <text evidence="6">The sequence shown here is derived from an EMBL/GenBank/DDBJ whole genome shotgun (WGS) entry which is preliminary data.</text>
</comment>
<feature type="compositionally biased region" description="Low complexity" evidence="3">
    <location>
        <begin position="159"/>
        <end position="168"/>
    </location>
</feature>
<dbReference type="InterPro" id="IPR045007">
    <property type="entry name" value="LSB5"/>
</dbReference>
<organism evidence="6 7">
    <name type="scientific">Jimgerdemannia flammicorona</name>
    <dbReference type="NCBI Taxonomy" id="994334"/>
    <lineage>
        <taxon>Eukaryota</taxon>
        <taxon>Fungi</taxon>
        <taxon>Fungi incertae sedis</taxon>
        <taxon>Mucoromycota</taxon>
        <taxon>Mucoromycotina</taxon>
        <taxon>Endogonomycetes</taxon>
        <taxon>Endogonales</taxon>
        <taxon>Endogonaceae</taxon>
        <taxon>Jimgerdemannia</taxon>
    </lineage>
</organism>
<gene>
    <name evidence="6" type="ORF">BC936DRAFT_146058</name>
</gene>
<evidence type="ECO:0000259" key="4">
    <source>
        <dbReference type="PROSITE" id="PS50179"/>
    </source>
</evidence>
<feature type="region of interest" description="Disordered" evidence="3">
    <location>
        <begin position="152"/>
        <end position="187"/>
    </location>
</feature>
<dbReference type="GO" id="GO:0035091">
    <property type="term" value="F:phosphatidylinositol binding"/>
    <property type="evidence" value="ECO:0007669"/>
    <property type="project" value="InterPro"/>
</dbReference>
<dbReference type="GO" id="GO:0006897">
    <property type="term" value="P:endocytosis"/>
    <property type="evidence" value="ECO:0007669"/>
    <property type="project" value="InterPro"/>
</dbReference>
<feature type="region of interest" description="Disordered" evidence="3">
    <location>
        <begin position="306"/>
        <end position="368"/>
    </location>
</feature>
<dbReference type="SUPFAM" id="SSF89009">
    <property type="entry name" value="GAT-like domain"/>
    <property type="match status" value="1"/>
</dbReference>
<protein>
    <recommendedName>
        <fullName evidence="8">VHS domain-containing protein</fullName>
    </recommendedName>
</protein>
<dbReference type="GO" id="GO:0007015">
    <property type="term" value="P:actin filament organization"/>
    <property type="evidence" value="ECO:0007669"/>
    <property type="project" value="InterPro"/>
</dbReference>
<evidence type="ECO:0000313" key="7">
    <source>
        <dbReference type="Proteomes" id="UP000268093"/>
    </source>
</evidence>
<feature type="domain" description="VHS" evidence="4">
    <location>
        <begin position="20"/>
        <end position="149"/>
    </location>
</feature>
<keyword evidence="2" id="KW-0653">Protein transport</keyword>
<evidence type="ECO:0000313" key="6">
    <source>
        <dbReference type="EMBL" id="RUP47166.1"/>
    </source>
</evidence>
<dbReference type="InterPro" id="IPR004152">
    <property type="entry name" value="GAT_dom"/>
</dbReference>